<accession>A0A6N2U9V8</accession>
<dbReference type="Pfam" id="PF05857">
    <property type="entry name" value="TraX"/>
    <property type="match status" value="1"/>
</dbReference>
<dbReference type="InterPro" id="IPR008875">
    <property type="entry name" value="TraX"/>
</dbReference>
<proteinExistence type="predicted"/>
<organism evidence="1">
    <name type="scientific">Anaerostipes caccae</name>
    <dbReference type="NCBI Taxonomy" id="105841"/>
    <lineage>
        <taxon>Bacteria</taxon>
        <taxon>Bacillati</taxon>
        <taxon>Bacillota</taxon>
        <taxon>Clostridia</taxon>
        <taxon>Lachnospirales</taxon>
        <taxon>Lachnospiraceae</taxon>
        <taxon>Anaerostipes</taxon>
    </lineage>
</organism>
<gene>
    <name evidence="1" type="ORF">ACLFYP115_01735</name>
</gene>
<name>A0A6N2U9V8_9FIRM</name>
<dbReference type="AlphaFoldDB" id="A0A6N2U9V8"/>
<dbReference type="EMBL" id="CACRSQ010000003">
    <property type="protein sequence ID" value="VYT12276.1"/>
    <property type="molecule type" value="Genomic_DNA"/>
</dbReference>
<sequence>MIIHKEHTAFQLKTFGAITMFLDHAYKICFFWIVSGLSVWLHLGEEICYNIVTLLFGVTSMSFFIFAFFCAESCGYTKHRFRYLRNLLVFAVLSEIPFQYLVDTIEGEPLKLQFGFTNVLFTLLLGTCACFAYEEMKKRGKGWIGLLAAVLCAGIAWVLHTDYDMYGVMAVFACYFFREKKQKFTALGIIIFLLYGIRIPAEDILSYGFDLYMLPSYFIKLFFCLGTILVLQTYHGVKGKGMKYFFYLFYPVHISLLVFVYAVFLA</sequence>
<reference evidence="1" key="1">
    <citation type="submission" date="2019-11" db="EMBL/GenBank/DDBJ databases">
        <authorList>
            <person name="Feng L."/>
        </authorList>
    </citation>
    <scope>NUCLEOTIDE SEQUENCE</scope>
    <source>
        <strain evidence="1">AcaccaeLFYP115</strain>
    </source>
</reference>
<dbReference type="RefSeq" id="WP_006565416.1">
    <property type="nucleotide sequence ID" value="NZ_BAABZP010000001.1"/>
</dbReference>
<evidence type="ECO:0000313" key="1">
    <source>
        <dbReference type="EMBL" id="VYT12276.1"/>
    </source>
</evidence>
<protein>
    <submittedName>
        <fullName evidence="1">TraX protein</fullName>
    </submittedName>
</protein>